<evidence type="ECO:0000313" key="5">
    <source>
        <dbReference type="Proteomes" id="UP000596427"/>
    </source>
</evidence>
<dbReference type="AlphaFoldDB" id="A0A974SJF2"/>
<evidence type="ECO:0000313" key="4">
    <source>
        <dbReference type="EMBL" id="QRG07194.1"/>
    </source>
</evidence>
<dbReference type="SUPFAM" id="SSF53639">
    <property type="entry name" value="AraD/HMP-PK domain-like"/>
    <property type="match status" value="1"/>
</dbReference>
<dbReference type="InterPro" id="IPR036409">
    <property type="entry name" value="Aldolase_II/adducin_N_sf"/>
</dbReference>
<dbReference type="Gene3D" id="3.40.225.10">
    <property type="entry name" value="Class II aldolase/adducin N-terminal domain"/>
    <property type="match status" value="1"/>
</dbReference>
<dbReference type="InterPro" id="IPR001303">
    <property type="entry name" value="Aldolase_II/adducin_N"/>
</dbReference>
<feature type="domain" description="Class II aldolase/adducin N-terminal" evidence="3">
    <location>
        <begin position="28"/>
        <end position="210"/>
    </location>
</feature>
<dbReference type="EMBL" id="CP063362">
    <property type="protein sequence ID" value="QRG07194.1"/>
    <property type="molecule type" value="Genomic_DNA"/>
</dbReference>
<protein>
    <submittedName>
        <fullName evidence="4">Class II aldolase/adducin family protein</fullName>
    </submittedName>
</protein>
<dbReference type="RefSeq" id="WP_203194106.1">
    <property type="nucleotide sequence ID" value="NZ_CP063362.1"/>
</dbReference>
<evidence type="ECO:0000256" key="2">
    <source>
        <dbReference type="SAM" id="MobiDB-lite"/>
    </source>
</evidence>
<dbReference type="KEGG" id="xdi:EZH22_01760"/>
<dbReference type="InterPro" id="IPR051017">
    <property type="entry name" value="Aldolase-II_Adducin_sf"/>
</dbReference>
<comment type="similarity">
    <text evidence="1">Belongs to the aldolase class II family.</text>
</comment>
<dbReference type="PANTHER" id="PTHR10672">
    <property type="entry name" value="ADDUCIN"/>
    <property type="match status" value="1"/>
</dbReference>
<dbReference type="GO" id="GO:0051015">
    <property type="term" value="F:actin filament binding"/>
    <property type="evidence" value="ECO:0007669"/>
    <property type="project" value="TreeGrafter"/>
</dbReference>
<dbReference type="Proteomes" id="UP000596427">
    <property type="component" value="Chromosome"/>
</dbReference>
<dbReference type="GO" id="GO:0005856">
    <property type="term" value="C:cytoskeleton"/>
    <property type="evidence" value="ECO:0007669"/>
    <property type="project" value="TreeGrafter"/>
</dbReference>
<gene>
    <name evidence="4" type="ORF">EZH22_01760</name>
</gene>
<dbReference type="SMART" id="SM01007">
    <property type="entry name" value="Aldolase_II"/>
    <property type="match status" value="1"/>
</dbReference>
<dbReference type="PANTHER" id="PTHR10672:SF21">
    <property type="entry name" value="CLASS II ALDOLASE_ADDUCIN N-TERMINAL DOMAIN-CONTAINING PROTEIN"/>
    <property type="match status" value="1"/>
</dbReference>
<sequence>MPAPARSPVAAQRVATPQFSPEEQAAREDLAAAHRLAVWHDFDQGIYNHLTVAVPGRDDAFLLPPFGLHWSEVTASGLLTVGYDGRLIAGEGEIQRSAYCIHAPIHRLHPEHQVVLHTHMPYATALTRLEDNRLLPVGQTEILLIDEIVYDDAYTGLAREPEEGERLADLLGPDKKILFLAHHGVIVTGRTTAEAYDRLFALERACQVQLYALWTGRPLKQVPAPLVEKAQAQYRAGLLQAGQKTAAPGQKPHGAELHFAALRRLLDRREPDYRD</sequence>
<evidence type="ECO:0000256" key="1">
    <source>
        <dbReference type="ARBA" id="ARBA00037961"/>
    </source>
</evidence>
<reference evidence="4 5" key="1">
    <citation type="submission" date="2020-10" db="EMBL/GenBank/DDBJ databases">
        <title>Degradation of 1,4-Dioxane by Xanthobacter sp. YN2, via a Novel Group-2 Soluble Di-Iron Monooxygenase.</title>
        <authorList>
            <person name="Ma F."/>
            <person name="Wang Y."/>
            <person name="Yang J."/>
            <person name="Guo H."/>
            <person name="Su D."/>
            <person name="Yu L."/>
        </authorList>
    </citation>
    <scope>NUCLEOTIDE SEQUENCE [LARGE SCALE GENOMIC DNA]</scope>
    <source>
        <strain evidence="4 5">YN2</strain>
    </source>
</reference>
<organism evidence="4 5">
    <name type="scientific">Xanthobacter dioxanivorans</name>
    <dbReference type="NCBI Taxonomy" id="2528964"/>
    <lineage>
        <taxon>Bacteria</taxon>
        <taxon>Pseudomonadati</taxon>
        <taxon>Pseudomonadota</taxon>
        <taxon>Alphaproteobacteria</taxon>
        <taxon>Hyphomicrobiales</taxon>
        <taxon>Xanthobacteraceae</taxon>
        <taxon>Xanthobacter</taxon>
    </lineage>
</organism>
<dbReference type="Pfam" id="PF00596">
    <property type="entry name" value="Aldolase_II"/>
    <property type="match status" value="1"/>
</dbReference>
<name>A0A974SJF2_9HYPH</name>
<proteinExistence type="inferred from homology"/>
<accession>A0A974SJF2</accession>
<evidence type="ECO:0000259" key="3">
    <source>
        <dbReference type="SMART" id="SM01007"/>
    </source>
</evidence>
<feature type="region of interest" description="Disordered" evidence="2">
    <location>
        <begin position="1"/>
        <end position="23"/>
    </location>
</feature>
<keyword evidence="5" id="KW-1185">Reference proteome</keyword>